<dbReference type="Proteomes" id="UP001139150">
    <property type="component" value="Unassembled WGS sequence"/>
</dbReference>
<protein>
    <recommendedName>
        <fullName evidence="1">site-specific DNA-methyltransferase (adenine-specific)</fullName>
        <ecNumber evidence="1">2.1.1.72</ecNumber>
    </recommendedName>
</protein>
<dbReference type="PROSITE" id="PS00092">
    <property type="entry name" value="N6_MTASE"/>
    <property type="match status" value="1"/>
</dbReference>
<evidence type="ECO:0000256" key="3">
    <source>
        <dbReference type="ARBA" id="ARBA00022679"/>
    </source>
</evidence>
<dbReference type="InterPro" id="IPR050953">
    <property type="entry name" value="N4_N6_ade-DNA_methylase"/>
</dbReference>
<dbReference type="GO" id="GO:0009007">
    <property type="term" value="F:site-specific DNA-methyltransferase (adenine-specific) activity"/>
    <property type="evidence" value="ECO:0007669"/>
    <property type="project" value="UniProtKB-EC"/>
</dbReference>
<dbReference type="EC" id="2.1.1.72" evidence="1"/>
<dbReference type="AlphaFoldDB" id="A0A9X2CUA0"/>
<evidence type="ECO:0000256" key="2">
    <source>
        <dbReference type="ARBA" id="ARBA00022603"/>
    </source>
</evidence>
<keyword evidence="2 7" id="KW-0489">Methyltransferase</keyword>
<evidence type="ECO:0000313" key="7">
    <source>
        <dbReference type="EMBL" id="MCL7748421.1"/>
    </source>
</evidence>
<sequence>MKRSELKAFAIQTRRDLLYEVSTRAELFGLEENKLLQIEEKHEQLLVNGLLYSTKMKSSLQSLQSELNYKGFDQLIEEVAYTWFNRMVAIRYMEVNELIPDRLQAMDSLSESTLRQFISAIQVYIDLNEEVLFSFFKNGAIDLLNRKLFLAQCNLLHAIFPASFDKIEDYTELLMPNMLLDQYSCINQFLRSESLTESFSEVEIIGWMHQFYNSEPKDQVFANLKQNKKMETQDIPVATQLFTPKWIVQYMVENTLGKLWINANPVSNLKHSMPYYIKPVEKEVIVHNKQLDYAPVNLKEITFLDPCVGSGHILVYAFDLLYEMYVEAGYEQELIPRLILENNLYGIDIDNRAAQLATFSLIMKACQKSKTILQNDIQINIISIQESKGLDAISVANLLANNENESTELIQLFTSFVNAKQLGSVLRPNQINFDKYINRIKEPELELAIDNYDVCEELDLALQLLTQGKMLASAYDIIVTNPPYIGIRGLSKSTSDYIKKNFPYSKYDMSAVFMERVLHFTKENGIFSMLNQQSWMFLTSYENLRLQLLNESTIMSMLHLGAHTFEDIGGEVVQSTAFVSKRSYINGYKSIYYRLVDYKNTELKREAFLEGKGKYTCIQERFSIIPETPIVYWISKKLTNVFLKGTPLKQIAEPRQGLATADNNRFHRYWYEVRFSDIGFSHDRESALESERKWFPLNKGGPIRKWYGNNEMVVNWQHDGKEIREDKLHKLSIGKCLPSNSKPKNVPYYFREGITWSLISSSKFGVRCYPKGMIFDVGSHAIFCEKEDYYYFASFLNSIVASTLLHTLNPTINYSSGVIGKLPIIQKERNEQIDWLTKENIEIAKQDWDYEETSWDYSQHPFLVYKNERFLSLIFIKWQEIKEKMYASLRENEERLNRIFIELYDLTDELTPEVKEKDITISLAERERDTKSFLSYFIGCLFGRYSLDVQGLAFAGGEWNHSLYHSFQPNKDGIQLLTVEDSFGDDVFTRLRYFLAACFGSAYVEANLLWLAQSLKMKQNETAEERIRRYFLEEFFRDHLKTYHKRPIYWLFNSGKEKGFRALVYMHRIQRDTIVNIENRYVRRLIKKKMDQLKELQEMLANQTCSNKDKKKIQNKVTVLEAQVIELANYREKFDQYHEVALELNLDEGVEANQRLFSNILSNR</sequence>
<keyword evidence="8" id="KW-1185">Reference proteome</keyword>
<accession>A0A9X2CUA0</accession>
<organism evidence="7 8">
    <name type="scientific">Halalkalibacter alkaliphilus</name>
    <dbReference type="NCBI Taxonomy" id="2917993"/>
    <lineage>
        <taxon>Bacteria</taxon>
        <taxon>Bacillati</taxon>
        <taxon>Bacillota</taxon>
        <taxon>Bacilli</taxon>
        <taxon>Bacillales</taxon>
        <taxon>Bacillaceae</taxon>
        <taxon>Halalkalibacter</taxon>
    </lineage>
</organism>
<dbReference type="NCBIfam" id="NF033452">
    <property type="entry name" value="BREX_1_MTaseX"/>
    <property type="match status" value="1"/>
</dbReference>
<feature type="domain" description="Type II methyltransferase M.TaqI-like" evidence="6">
    <location>
        <begin position="342"/>
        <end position="562"/>
    </location>
</feature>
<dbReference type="PANTHER" id="PTHR33841:SF1">
    <property type="entry name" value="DNA METHYLTRANSFERASE A"/>
    <property type="match status" value="1"/>
</dbReference>
<comment type="caution">
    <text evidence="7">The sequence shown here is derived from an EMBL/GenBank/DDBJ whole genome shotgun (WGS) entry which is preliminary data.</text>
</comment>
<evidence type="ECO:0000256" key="1">
    <source>
        <dbReference type="ARBA" id="ARBA00011900"/>
    </source>
</evidence>
<dbReference type="InterPro" id="IPR002052">
    <property type="entry name" value="DNA_methylase_N6_adenine_CS"/>
</dbReference>
<reference evidence="7" key="1">
    <citation type="submission" date="2022-02" db="EMBL/GenBank/DDBJ databases">
        <title>Halalkalibacter sp. nov. isolated from Lonar Lake, India.</title>
        <authorList>
            <person name="Joshi A."/>
            <person name="Thite S."/>
            <person name="Lodha T."/>
        </authorList>
    </citation>
    <scope>NUCLEOTIDE SEQUENCE</scope>
    <source>
        <strain evidence="7">MEB205</strain>
    </source>
</reference>
<dbReference type="GO" id="GO:0003676">
    <property type="term" value="F:nucleic acid binding"/>
    <property type="evidence" value="ECO:0007669"/>
    <property type="project" value="InterPro"/>
</dbReference>
<dbReference type="InterPro" id="IPR029063">
    <property type="entry name" value="SAM-dependent_MTases_sf"/>
</dbReference>
<dbReference type="Gene3D" id="3.40.50.150">
    <property type="entry name" value="Vaccinia Virus protein VP39"/>
    <property type="match status" value="1"/>
</dbReference>
<dbReference type="Pfam" id="PF07669">
    <property type="entry name" value="Eco57I"/>
    <property type="match status" value="1"/>
</dbReference>
<dbReference type="InterPro" id="IPR047939">
    <property type="entry name" value="BREX_1_PglX"/>
</dbReference>
<dbReference type="PRINTS" id="PR00507">
    <property type="entry name" value="N12N6MTFRASE"/>
</dbReference>
<dbReference type="EMBL" id="JAKRYL010000015">
    <property type="protein sequence ID" value="MCL7748421.1"/>
    <property type="molecule type" value="Genomic_DNA"/>
</dbReference>
<dbReference type="InterPro" id="IPR011639">
    <property type="entry name" value="MethylTrfase_TaqI-like_dom"/>
</dbReference>
<proteinExistence type="predicted"/>
<dbReference type="GO" id="GO:0032259">
    <property type="term" value="P:methylation"/>
    <property type="evidence" value="ECO:0007669"/>
    <property type="project" value="UniProtKB-KW"/>
</dbReference>
<keyword evidence="3 7" id="KW-0808">Transferase</keyword>
<name>A0A9X2CUA0_9BACI</name>
<dbReference type="PANTHER" id="PTHR33841">
    <property type="entry name" value="DNA METHYLTRANSFERASE YEEA-RELATED"/>
    <property type="match status" value="1"/>
</dbReference>
<comment type="catalytic activity">
    <reaction evidence="5">
        <text>a 2'-deoxyadenosine in DNA + S-adenosyl-L-methionine = an N(6)-methyl-2'-deoxyadenosine in DNA + S-adenosyl-L-homocysteine + H(+)</text>
        <dbReference type="Rhea" id="RHEA:15197"/>
        <dbReference type="Rhea" id="RHEA-COMP:12418"/>
        <dbReference type="Rhea" id="RHEA-COMP:12419"/>
        <dbReference type="ChEBI" id="CHEBI:15378"/>
        <dbReference type="ChEBI" id="CHEBI:57856"/>
        <dbReference type="ChEBI" id="CHEBI:59789"/>
        <dbReference type="ChEBI" id="CHEBI:90615"/>
        <dbReference type="ChEBI" id="CHEBI:90616"/>
        <dbReference type="EC" id="2.1.1.72"/>
    </reaction>
</comment>
<evidence type="ECO:0000313" key="8">
    <source>
        <dbReference type="Proteomes" id="UP001139150"/>
    </source>
</evidence>
<dbReference type="SUPFAM" id="SSF53335">
    <property type="entry name" value="S-adenosyl-L-methionine-dependent methyltransferases"/>
    <property type="match status" value="1"/>
</dbReference>
<dbReference type="GO" id="GO:0006304">
    <property type="term" value="P:DNA modification"/>
    <property type="evidence" value="ECO:0007669"/>
    <property type="project" value="InterPro"/>
</dbReference>
<evidence type="ECO:0000256" key="4">
    <source>
        <dbReference type="ARBA" id="ARBA00022691"/>
    </source>
</evidence>
<gene>
    <name evidence="7" type="primary">pglX</name>
    <name evidence="7" type="ORF">MF646_14925</name>
</gene>
<evidence type="ECO:0000256" key="5">
    <source>
        <dbReference type="ARBA" id="ARBA00047942"/>
    </source>
</evidence>
<evidence type="ECO:0000259" key="6">
    <source>
        <dbReference type="Pfam" id="PF07669"/>
    </source>
</evidence>
<keyword evidence="4" id="KW-0949">S-adenosyl-L-methionine</keyword>
<dbReference type="RefSeq" id="WP_250097312.1">
    <property type="nucleotide sequence ID" value="NZ_JAKRYL010000015.1"/>
</dbReference>